<protein>
    <recommendedName>
        <fullName evidence="7">N-acetyltransferase domain-containing protein</fullName>
    </recommendedName>
</protein>
<sequence>MNMTAEEMAAKAVTNYGLGRHIYTLSPQQITLYLRCFWISIVFYTYALFAIKLTFLIHYYRIMSVSNMRWLYLGALGFIILWGAYQGIGVFFFCIPIQSFWDSGVKGRCLLAQPTMWLISGIVHIVTDFAIIVMPLPIVWKLQLPRSQKIYLTGIFGLGTLTLAIAILRVQWLDPVADITWWNVTAALWSMAEIVSGITCACLPTFKPLLAGIKNWLPRSNEGDSTICLQDQGIDGLTGPTLAAFEGHGGVGTGPKVPSRISMYGTQTSISAFQGGNKSKKKPTRTVYQFIISATTYRRKYANMYWILLRVYTVQRRQNNHRGAKRAPMSCHLGRNFSGPLLRHCWLHLLLTVHPSKNITTLHYAETMTIRLIEASEEHLPAIARIATSAFHPNTDALSRRLFPPHLQPIDLPDGEAAYDWRFARKASSLASPESHLAVAIDDEKVHDDQVVGFSLWDAPPATGGDSGPSKEIQCTALDKEAYNEMKKTVNQDAVDTFGEQGIAGVWHLDYIGVSPGNQRRGIGKMLLKWGLDRAAEEGKDCYLVATEAGRPLYVAAGFEDIRVVSILGIPHYSMILRIKSS</sequence>
<dbReference type="GO" id="GO:0016020">
    <property type="term" value="C:membrane"/>
    <property type="evidence" value="ECO:0007669"/>
    <property type="project" value="UniProtKB-SubCell"/>
</dbReference>
<dbReference type="InterPro" id="IPR049326">
    <property type="entry name" value="Rhodopsin_dom_fungi"/>
</dbReference>
<dbReference type="PANTHER" id="PTHR33048:SF47">
    <property type="entry name" value="INTEGRAL MEMBRANE PROTEIN-RELATED"/>
    <property type="match status" value="1"/>
</dbReference>
<evidence type="ECO:0000256" key="2">
    <source>
        <dbReference type="ARBA" id="ARBA00022692"/>
    </source>
</evidence>
<keyword evidence="4 6" id="KW-0472">Membrane</keyword>
<dbReference type="PANTHER" id="PTHR33048">
    <property type="entry name" value="PTH11-LIKE INTEGRAL MEMBRANE PROTEIN (AFU_ORTHOLOGUE AFUA_5G11245)"/>
    <property type="match status" value="1"/>
</dbReference>
<feature type="transmembrane region" description="Helical" evidence="6">
    <location>
        <begin position="37"/>
        <end position="59"/>
    </location>
</feature>
<feature type="domain" description="N-acetyltransferase" evidence="7">
    <location>
        <begin position="405"/>
        <end position="580"/>
    </location>
</feature>
<comment type="caution">
    <text evidence="8">The sequence shown here is derived from an EMBL/GenBank/DDBJ whole genome shotgun (WGS) entry which is preliminary data.</text>
</comment>
<name>A0A9Q9RMY6_FUSFU</name>
<dbReference type="EMBL" id="CABFJX010000124">
    <property type="protein sequence ID" value="VTT64974.1"/>
    <property type="molecule type" value="Genomic_DNA"/>
</dbReference>
<evidence type="ECO:0000256" key="4">
    <source>
        <dbReference type="ARBA" id="ARBA00023136"/>
    </source>
</evidence>
<evidence type="ECO:0000256" key="1">
    <source>
        <dbReference type="ARBA" id="ARBA00004141"/>
    </source>
</evidence>
<keyword evidence="3 6" id="KW-1133">Transmembrane helix</keyword>
<dbReference type="CDD" id="cd04301">
    <property type="entry name" value="NAT_SF"/>
    <property type="match status" value="1"/>
</dbReference>
<dbReference type="Gene3D" id="3.40.630.30">
    <property type="match status" value="1"/>
</dbReference>
<evidence type="ECO:0000256" key="3">
    <source>
        <dbReference type="ARBA" id="ARBA00022989"/>
    </source>
</evidence>
<dbReference type="InterPro" id="IPR016181">
    <property type="entry name" value="Acyl_CoA_acyltransferase"/>
</dbReference>
<dbReference type="InterPro" id="IPR052337">
    <property type="entry name" value="SAT4-like"/>
</dbReference>
<dbReference type="GO" id="GO:0016747">
    <property type="term" value="F:acyltransferase activity, transferring groups other than amino-acyl groups"/>
    <property type="evidence" value="ECO:0007669"/>
    <property type="project" value="InterPro"/>
</dbReference>
<dbReference type="AlphaFoldDB" id="A0A9Q9RMY6"/>
<proteinExistence type="inferred from homology"/>
<accession>A0A9Q9RMY6</accession>
<comment type="similarity">
    <text evidence="5">Belongs to the SAT4 family.</text>
</comment>
<dbReference type="SUPFAM" id="SSF55729">
    <property type="entry name" value="Acyl-CoA N-acyltransferases (Nat)"/>
    <property type="match status" value="1"/>
</dbReference>
<dbReference type="Pfam" id="PF20684">
    <property type="entry name" value="Fung_rhodopsin"/>
    <property type="match status" value="1"/>
</dbReference>
<evidence type="ECO:0000259" key="7">
    <source>
        <dbReference type="PROSITE" id="PS51186"/>
    </source>
</evidence>
<feature type="transmembrane region" description="Helical" evidence="6">
    <location>
        <begin position="150"/>
        <end position="172"/>
    </location>
</feature>
<evidence type="ECO:0000256" key="6">
    <source>
        <dbReference type="SAM" id="Phobius"/>
    </source>
</evidence>
<organism evidence="8 9">
    <name type="scientific">Fusarium fujikuroi</name>
    <name type="common">Bakanae and foot rot disease fungus</name>
    <name type="synonym">Gibberella fujikuroi</name>
    <dbReference type="NCBI Taxonomy" id="5127"/>
    <lineage>
        <taxon>Eukaryota</taxon>
        <taxon>Fungi</taxon>
        <taxon>Dikarya</taxon>
        <taxon>Ascomycota</taxon>
        <taxon>Pezizomycotina</taxon>
        <taxon>Sordariomycetes</taxon>
        <taxon>Hypocreomycetidae</taxon>
        <taxon>Hypocreales</taxon>
        <taxon>Nectriaceae</taxon>
        <taxon>Fusarium</taxon>
        <taxon>Fusarium fujikuroi species complex</taxon>
    </lineage>
</organism>
<gene>
    <name evidence="8" type="ORF">C2S_5733</name>
</gene>
<comment type="subcellular location">
    <subcellularLocation>
        <location evidence="1">Membrane</location>
        <topology evidence="1">Multi-pass membrane protein</topology>
    </subcellularLocation>
</comment>
<dbReference type="Proteomes" id="UP000760494">
    <property type="component" value="Unassembled WGS sequence"/>
</dbReference>
<dbReference type="PROSITE" id="PS51186">
    <property type="entry name" value="GNAT"/>
    <property type="match status" value="1"/>
</dbReference>
<dbReference type="InterPro" id="IPR000182">
    <property type="entry name" value="GNAT_dom"/>
</dbReference>
<feature type="transmembrane region" description="Helical" evidence="6">
    <location>
        <begin position="118"/>
        <end position="138"/>
    </location>
</feature>
<feature type="transmembrane region" description="Helical" evidence="6">
    <location>
        <begin position="184"/>
        <end position="206"/>
    </location>
</feature>
<evidence type="ECO:0000256" key="5">
    <source>
        <dbReference type="ARBA" id="ARBA00038359"/>
    </source>
</evidence>
<keyword evidence="2 6" id="KW-0812">Transmembrane</keyword>
<dbReference type="Pfam" id="PF00583">
    <property type="entry name" value="Acetyltransf_1"/>
    <property type="match status" value="1"/>
</dbReference>
<reference evidence="8" key="1">
    <citation type="submission" date="2019-05" db="EMBL/GenBank/DDBJ databases">
        <authorList>
            <person name="Piombo E."/>
        </authorList>
    </citation>
    <scope>NUCLEOTIDE SEQUENCE</scope>
    <source>
        <strain evidence="8">C2S</strain>
    </source>
</reference>
<evidence type="ECO:0000313" key="8">
    <source>
        <dbReference type="EMBL" id="VTT64974.1"/>
    </source>
</evidence>
<feature type="transmembrane region" description="Helical" evidence="6">
    <location>
        <begin position="71"/>
        <end position="98"/>
    </location>
</feature>
<evidence type="ECO:0000313" key="9">
    <source>
        <dbReference type="Proteomes" id="UP000760494"/>
    </source>
</evidence>